<dbReference type="InterPro" id="IPR012495">
    <property type="entry name" value="TadE-like_dom"/>
</dbReference>
<feature type="domain" description="TadE-like" evidence="2">
    <location>
        <begin position="17"/>
        <end position="57"/>
    </location>
</feature>
<feature type="transmembrane region" description="Helical" evidence="1">
    <location>
        <begin position="21"/>
        <end position="43"/>
    </location>
</feature>
<organism evidence="3 4">
    <name type="scientific">Erythrobacter mangrovi</name>
    <dbReference type="NCBI Taxonomy" id="2739433"/>
    <lineage>
        <taxon>Bacteria</taxon>
        <taxon>Pseudomonadati</taxon>
        <taxon>Pseudomonadota</taxon>
        <taxon>Alphaproteobacteria</taxon>
        <taxon>Sphingomonadales</taxon>
        <taxon>Erythrobacteraceae</taxon>
        <taxon>Erythrobacter/Porphyrobacter group</taxon>
        <taxon>Erythrobacter</taxon>
    </lineage>
</organism>
<proteinExistence type="predicted"/>
<sequence length="206" mass="21890">MTARSFLRRFLADQTGAVAEFALLLPLIMLFMLGLIDAGRYAYDFNRGEKATQIGARVAVVTDPLVQQLTTYTFSGVTVGGVQLGQGDRIPQGALGTITCTSTGCTCTVAPCLGGTLTLDTAAFAVMANRIKQIWPKVEDADITVEYTGSGLGYAGNPSGMDIAPFVTVRLANMDFTSIFLFGTTVGLPDFHYTLTMEDGAGVNYN</sequence>
<dbReference type="EMBL" id="CP053921">
    <property type="protein sequence ID" value="QKG71128.1"/>
    <property type="molecule type" value="Genomic_DNA"/>
</dbReference>
<dbReference type="KEGG" id="emv:HQR01_06910"/>
<keyword evidence="1" id="KW-1133">Transmembrane helix</keyword>
<reference evidence="3 4" key="1">
    <citation type="submission" date="2020-05" db="EMBL/GenBank/DDBJ databases">
        <title>Erythrobacter mangrovi sp. nov., isolated from rhizosphere soil of mangrove plant (Kandelia candel).</title>
        <authorList>
            <person name="Ye Y.H."/>
        </authorList>
    </citation>
    <scope>NUCLEOTIDE SEQUENCE [LARGE SCALE GENOMIC DNA]</scope>
    <source>
        <strain evidence="3 4">EB310</strain>
    </source>
</reference>
<dbReference type="AlphaFoldDB" id="A0A7D4CM74"/>
<dbReference type="Pfam" id="PF07811">
    <property type="entry name" value="TadE"/>
    <property type="match status" value="1"/>
</dbReference>
<evidence type="ECO:0000256" key="1">
    <source>
        <dbReference type="SAM" id="Phobius"/>
    </source>
</evidence>
<keyword evidence="1" id="KW-0472">Membrane</keyword>
<accession>A0A7D4CM74</accession>
<evidence type="ECO:0000259" key="2">
    <source>
        <dbReference type="Pfam" id="PF07811"/>
    </source>
</evidence>
<keyword evidence="4" id="KW-1185">Reference proteome</keyword>
<name>A0A7D4CM74_9SPHN</name>
<keyword evidence="1" id="KW-0812">Transmembrane</keyword>
<evidence type="ECO:0000313" key="3">
    <source>
        <dbReference type="EMBL" id="QKG71128.1"/>
    </source>
</evidence>
<evidence type="ECO:0000313" key="4">
    <source>
        <dbReference type="Proteomes" id="UP000504693"/>
    </source>
</evidence>
<protein>
    <submittedName>
        <fullName evidence="3">Pilus assembly protein</fullName>
    </submittedName>
</protein>
<dbReference type="RefSeq" id="WP_173213789.1">
    <property type="nucleotide sequence ID" value="NZ_CP053921.1"/>
</dbReference>
<gene>
    <name evidence="3" type="ORF">HQR01_06910</name>
</gene>
<dbReference type="Proteomes" id="UP000504693">
    <property type="component" value="Chromosome"/>
</dbReference>